<comment type="caution">
    <text evidence="1">The sequence shown here is derived from an EMBL/GenBank/DDBJ whole genome shotgun (WGS) entry which is preliminary data.</text>
</comment>
<reference evidence="1 2" key="1">
    <citation type="submission" date="2020-04" db="EMBL/GenBank/DDBJ databases">
        <title>Sequencing and Assembly of C. fimi.</title>
        <authorList>
            <person name="Ramsey A.R."/>
        </authorList>
    </citation>
    <scope>NUCLEOTIDE SEQUENCE [LARGE SCALE GENOMIC DNA]</scope>
    <source>
        <strain evidence="1 2">SB</strain>
    </source>
</reference>
<accession>A0A7Y0LWE6</accession>
<gene>
    <name evidence="1" type="ORF">HIR71_04315</name>
</gene>
<dbReference type="AlphaFoldDB" id="A0A7Y0LWE6"/>
<proteinExistence type="predicted"/>
<organism evidence="1 2">
    <name type="scientific">Cellulomonas fimi</name>
    <dbReference type="NCBI Taxonomy" id="1708"/>
    <lineage>
        <taxon>Bacteria</taxon>
        <taxon>Bacillati</taxon>
        <taxon>Actinomycetota</taxon>
        <taxon>Actinomycetes</taxon>
        <taxon>Micrococcales</taxon>
        <taxon>Cellulomonadaceae</taxon>
        <taxon>Cellulomonas</taxon>
    </lineage>
</organism>
<dbReference type="Proteomes" id="UP000562124">
    <property type="component" value="Unassembled WGS sequence"/>
</dbReference>
<sequence>MTAVRGARPLHPDGAVLRVELARHGSATATGCAWIDRPGVDTGRARLSRSIGLPAHLPDIQGLALTLDVPGGRADLLLATVGRGRVTRFVLTPHRAPSAGPWSSLFPYRAPSGLLLVGVLAAPRGLPSAPAELAASLAAEPWDVTLAHASLTGRWHPFARARIGGAVGPATDAPVRFDPVLHPLPGLAVPPALATLREPSYVSARRRPAR</sequence>
<protein>
    <recommendedName>
        <fullName evidence="3">Phosphodiesterase</fullName>
    </recommendedName>
</protein>
<evidence type="ECO:0000313" key="1">
    <source>
        <dbReference type="EMBL" id="NMR19452.1"/>
    </source>
</evidence>
<dbReference type="EMBL" id="JABCJJ010000004">
    <property type="protein sequence ID" value="NMR19452.1"/>
    <property type="molecule type" value="Genomic_DNA"/>
</dbReference>
<keyword evidence="2" id="KW-1185">Reference proteome</keyword>
<evidence type="ECO:0000313" key="2">
    <source>
        <dbReference type="Proteomes" id="UP000562124"/>
    </source>
</evidence>
<evidence type="ECO:0008006" key="3">
    <source>
        <dbReference type="Google" id="ProtNLM"/>
    </source>
</evidence>
<name>A0A7Y0LWE6_CELFI</name>